<dbReference type="Proteomes" id="UP001551482">
    <property type="component" value="Unassembled WGS sequence"/>
</dbReference>
<organism evidence="2 3">
    <name type="scientific">Streptodolium elevatio</name>
    <dbReference type="NCBI Taxonomy" id="3157996"/>
    <lineage>
        <taxon>Bacteria</taxon>
        <taxon>Bacillati</taxon>
        <taxon>Actinomycetota</taxon>
        <taxon>Actinomycetes</taxon>
        <taxon>Kitasatosporales</taxon>
        <taxon>Streptomycetaceae</taxon>
        <taxon>Streptodolium</taxon>
    </lineage>
</organism>
<proteinExistence type="predicted"/>
<keyword evidence="3" id="KW-1185">Reference proteome</keyword>
<comment type="caution">
    <text evidence="2">The sequence shown here is derived from an EMBL/GenBank/DDBJ whole genome shotgun (WGS) entry which is preliminary data.</text>
</comment>
<evidence type="ECO:0000313" key="3">
    <source>
        <dbReference type="Proteomes" id="UP001551482"/>
    </source>
</evidence>
<reference evidence="2 3" key="1">
    <citation type="submission" date="2024-06" db="EMBL/GenBank/DDBJ databases">
        <title>The Natural Products Discovery Center: Release of the First 8490 Sequenced Strains for Exploring Actinobacteria Biosynthetic Diversity.</title>
        <authorList>
            <person name="Kalkreuter E."/>
            <person name="Kautsar S.A."/>
            <person name="Yang D."/>
            <person name="Bader C.D."/>
            <person name="Teijaro C.N."/>
            <person name="Fluegel L."/>
            <person name="Davis C.M."/>
            <person name="Simpson J.R."/>
            <person name="Lauterbach L."/>
            <person name="Steele A.D."/>
            <person name="Gui C."/>
            <person name="Meng S."/>
            <person name="Li G."/>
            <person name="Viehrig K."/>
            <person name="Ye F."/>
            <person name="Su P."/>
            <person name="Kiefer A.F."/>
            <person name="Nichols A."/>
            <person name="Cepeda A.J."/>
            <person name="Yan W."/>
            <person name="Fan B."/>
            <person name="Jiang Y."/>
            <person name="Adhikari A."/>
            <person name="Zheng C.-J."/>
            <person name="Schuster L."/>
            <person name="Cowan T.M."/>
            <person name="Smanski M.J."/>
            <person name="Chevrette M.G."/>
            <person name="De Carvalho L.P.S."/>
            <person name="Shen B."/>
        </authorList>
    </citation>
    <scope>NUCLEOTIDE SEQUENCE [LARGE SCALE GENOMIC DNA]</scope>
    <source>
        <strain evidence="2 3">NPDC048946</strain>
    </source>
</reference>
<gene>
    <name evidence="2" type="ORF">AB0C36_33395</name>
</gene>
<feature type="compositionally biased region" description="Polar residues" evidence="1">
    <location>
        <begin position="156"/>
        <end position="165"/>
    </location>
</feature>
<feature type="compositionally biased region" description="Low complexity" evidence="1">
    <location>
        <begin position="144"/>
        <end position="153"/>
    </location>
</feature>
<accession>A0ABV3DRK8</accession>
<protein>
    <submittedName>
        <fullName evidence="2">Uncharacterized protein</fullName>
    </submittedName>
</protein>
<sequence length="165" mass="18951">MAMRKATILQQVGQSIYRQNPTDRPVVTIMAMSGPHPMMMAMITPLWLLFVKSYFITVTEQVVLVQRASKWTARPHEVLYAIPRDQAPYLIGDVRPAALYSSFRFMLPGGQKPSRINVHRMWRDEMHYLMQVLYGHAQGGPQVPMQQQPFPGQAPHPQQTYPYGQ</sequence>
<dbReference type="EMBL" id="JBEZFP010000121">
    <property type="protein sequence ID" value="MEU8138385.1"/>
    <property type="molecule type" value="Genomic_DNA"/>
</dbReference>
<feature type="region of interest" description="Disordered" evidence="1">
    <location>
        <begin position="144"/>
        <end position="165"/>
    </location>
</feature>
<evidence type="ECO:0000256" key="1">
    <source>
        <dbReference type="SAM" id="MobiDB-lite"/>
    </source>
</evidence>
<name>A0ABV3DRK8_9ACTN</name>
<dbReference type="RefSeq" id="WP_358361672.1">
    <property type="nucleotide sequence ID" value="NZ_JBEZFP010000121.1"/>
</dbReference>
<evidence type="ECO:0000313" key="2">
    <source>
        <dbReference type="EMBL" id="MEU8138385.1"/>
    </source>
</evidence>